<feature type="region of interest" description="Disordered" evidence="1">
    <location>
        <begin position="68"/>
        <end position="179"/>
    </location>
</feature>
<dbReference type="PANTHER" id="PTHR45732">
    <property type="entry name" value="ADP-RIBOSYLATION FACTOR-LIKE PROTEIN 8"/>
    <property type="match status" value="1"/>
</dbReference>
<accession>A0AB34GFV3</accession>
<proteinExistence type="predicted"/>
<dbReference type="GO" id="GO:1904115">
    <property type="term" value="C:axon cytoplasm"/>
    <property type="evidence" value="ECO:0007669"/>
    <property type="project" value="GOC"/>
</dbReference>
<protein>
    <recommendedName>
        <fullName evidence="4">ADP-ribosylation factor-like protein 8B</fullName>
    </recommendedName>
</protein>
<reference evidence="2 3" key="1">
    <citation type="submission" date="2022-11" db="EMBL/GenBank/DDBJ databases">
        <title>Whole genome sequence of Eschrichtius robustus ER-17-0199.</title>
        <authorList>
            <person name="Bruniche-Olsen A."/>
            <person name="Black A.N."/>
            <person name="Fields C.J."/>
            <person name="Walden K."/>
            <person name="Dewoody J.A."/>
        </authorList>
    </citation>
    <scope>NUCLEOTIDE SEQUENCE [LARGE SCALE GENOMIC DNA]</scope>
    <source>
        <strain evidence="2">ER-17-0199</strain>
        <tissue evidence="2">Blubber</tissue>
    </source>
</reference>
<feature type="compositionally biased region" description="Low complexity" evidence="1">
    <location>
        <begin position="110"/>
        <end position="121"/>
    </location>
</feature>
<evidence type="ECO:0000256" key="1">
    <source>
        <dbReference type="SAM" id="MobiDB-lite"/>
    </source>
</evidence>
<evidence type="ECO:0000313" key="3">
    <source>
        <dbReference type="Proteomes" id="UP001159641"/>
    </source>
</evidence>
<name>A0AB34GFV3_ESCRO</name>
<dbReference type="GO" id="GO:0008089">
    <property type="term" value="P:anterograde axonal transport"/>
    <property type="evidence" value="ECO:0007669"/>
    <property type="project" value="TreeGrafter"/>
</dbReference>
<gene>
    <name evidence="2" type="ORF">J1605_013498</name>
</gene>
<feature type="compositionally biased region" description="Basic and acidic residues" evidence="1">
    <location>
        <begin position="153"/>
        <end position="164"/>
    </location>
</feature>
<dbReference type="AlphaFoldDB" id="A0AB34GFV3"/>
<sequence>MIALFNKLLDWFKALFWKEEMELTLVGLQYSGKTTFVNVIAVRGAGGPGLRSPPRPAERVTAWRGRHGWRRRGGAGPGALGLARPWGPGGARPGRDGTAGRRGGGRGDAARAPGPVAPRVSRGQRDRRPRRRASSGTRTLAHDGAKVQGLPVRRAEGRRTDAREAGGGGPGRPGPTPGG</sequence>
<dbReference type="PANTHER" id="PTHR45732:SF4">
    <property type="entry name" value="ADP-RIBOSYLATION FACTOR-LIKE PROTEIN 8A"/>
    <property type="match status" value="1"/>
</dbReference>
<comment type="caution">
    <text evidence="2">The sequence shown here is derived from an EMBL/GenBank/DDBJ whole genome shotgun (WGS) entry which is preliminary data.</text>
</comment>
<keyword evidence="3" id="KW-1185">Reference proteome</keyword>
<organism evidence="2 3">
    <name type="scientific">Eschrichtius robustus</name>
    <name type="common">California gray whale</name>
    <name type="synonym">Eschrichtius gibbosus</name>
    <dbReference type="NCBI Taxonomy" id="9764"/>
    <lineage>
        <taxon>Eukaryota</taxon>
        <taxon>Metazoa</taxon>
        <taxon>Chordata</taxon>
        <taxon>Craniata</taxon>
        <taxon>Vertebrata</taxon>
        <taxon>Euteleostomi</taxon>
        <taxon>Mammalia</taxon>
        <taxon>Eutheria</taxon>
        <taxon>Laurasiatheria</taxon>
        <taxon>Artiodactyla</taxon>
        <taxon>Whippomorpha</taxon>
        <taxon>Cetacea</taxon>
        <taxon>Mysticeti</taxon>
        <taxon>Eschrichtiidae</taxon>
        <taxon>Eschrichtius</taxon>
    </lineage>
</organism>
<evidence type="ECO:0000313" key="2">
    <source>
        <dbReference type="EMBL" id="KAJ8778529.1"/>
    </source>
</evidence>
<dbReference type="EMBL" id="JAIQCJ010002242">
    <property type="protein sequence ID" value="KAJ8778529.1"/>
    <property type="molecule type" value="Genomic_DNA"/>
</dbReference>
<evidence type="ECO:0008006" key="4">
    <source>
        <dbReference type="Google" id="ProtNLM"/>
    </source>
</evidence>
<dbReference type="GO" id="GO:0005765">
    <property type="term" value="C:lysosomal membrane"/>
    <property type="evidence" value="ECO:0007669"/>
    <property type="project" value="TreeGrafter"/>
</dbReference>
<dbReference type="Proteomes" id="UP001159641">
    <property type="component" value="Unassembled WGS sequence"/>
</dbReference>